<dbReference type="Gene3D" id="3.30.70.1950">
    <property type="match status" value="1"/>
</dbReference>
<evidence type="ECO:0000313" key="5">
    <source>
        <dbReference type="Proteomes" id="UP000294650"/>
    </source>
</evidence>
<evidence type="ECO:0000313" key="4">
    <source>
        <dbReference type="EMBL" id="TCT25602.1"/>
    </source>
</evidence>
<dbReference type="GO" id="GO:0045808">
    <property type="term" value="P:negative regulation of establishment of competence for transformation"/>
    <property type="evidence" value="ECO:0007669"/>
    <property type="project" value="UniProtKB-UniRule"/>
</dbReference>
<keyword evidence="3" id="KW-0178">Competence</keyword>
<comment type="similarity">
    <text evidence="1 3">Belongs to the MecA family.</text>
</comment>
<comment type="domain">
    <text evidence="3">The N-terminal domain has binding sites for ComK and probably for unfolded/aggregated proteins; the C-terminal domain interacts with ClpC.</text>
</comment>
<dbReference type="NCBIfam" id="NF002781">
    <property type="entry name" value="PRK02899.1"/>
    <property type="match status" value="1"/>
</dbReference>
<dbReference type="InterPro" id="IPR038471">
    <property type="entry name" value="MecA_C_sf"/>
</dbReference>
<dbReference type="EMBL" id="SMAN01000003">
    <property type="protein sequence ID" value="TCT25602.1"/>
    <property type="molecule type" value="Genomic_DNA"/>
</dbReference>
<comment type="caution">
    <text evidence="4">The sequence shown here is derived from an EMBL/GenBank/DDBJ whole genome shotgun (WGS) entry which is preliminary data.</text>
</comment>
<dbReference type="PANTHER" id="PTHR39161:SF2">
    <property type="entry name" value="ADAPTER PROTEIN MECA 2"/>
    <property type="match status" value="1"/>
</dbReference>
<accession>A0A4R3NEG1</accession>
<dbReference type="GO" id="GO:0030435">
    <property type="term" value="P:sporulation resulting in formation of a cellular spore"/>
    <property type="evidence" value="ECO:0007669"/>
    <property type="project" value="UniProtKB-KW"/>
</dbReference>
<keyword evidence="5" id="KW-1185">Reference proteome</keyword>
<dbReference type="GO" id="GO:0030674">
    <property type="term" value="F:protein-macromolecule adaptor activity"/>
    <property type="evidence" value="ECO:0007669"/>
    <property type="project" value="UniProtKB-UniRule"/>
</dbReference>
<comment type="subunit">
    <text evidence="2 3">Homodimer.</text>
</comment>
<dbReference type="GO" id="GO:0030420">
    <property type="term" value="P:establishment of competence for transformation"/>
    <property type="evidence" value="ECO:0007669"/>
    <property type="project" value="UniProtKB-KW"/>
</dbReference>
<dbReference type="AlphaFoldDB" id="A0A4R3NEG1"/>
<sequence>MRLERLGENKFKIFVTFDDLKERGFTREEIWHNLPKAHQLFQEMLFEASDELGMDLDGILVVQVHLLQAQGMLIVVTQDDEMIDDEYIEMKVTLDESKEFIFLFASFESVIQACQTLHQTGITGGKIYYYNQDYYMQFTDKDLMDMNKENVIAILSEFSSPSTVTSFRLQEYGKMILDQNAVDQIVHYFN</sequence>
<protein>
    <recommendedName>
        <fullName evidence="3">Adapter protein MecA</fullName>
    </recommendedName>
</protein>
<dbReference type="InterPro" id="IPR008681">
    <property type="entry name" value="Neg-reg_MecA"/>
</dbReference>
<evidence type="ECO:0000256" key="3">
    <source>
        <dbReference type="HAMAP-Rule" id="MF_01124"/>
    </source>
</evidence>
<dbReference type="GO" id="GO:0042174">
    <property type="term" value="P:negative regulation of sporulation resulting in formation of a cellular spore"/>
    <property type="evidence" value="ECO:0007669"/>
    <property type="project" value="UniProtKB-UniRule"/>
</dbReference>
<gene>
    <name evidence="3" type="primary">mecA</name>
    <name evidence="4" type="ORF">EDD68_103157</name>
</gene>
<dbReference type="Pfam" id="PF05389">
    <property type="entry name" value="MecA"/>
    <property type="match status" value="1"/>
</dbReference>
<dbReference type="RefSeq" id="WP_132371032.1">
    <property type="nucleotide sequence ID" value="NZ_SMAN01000003.1"/>
</dbReference>
<evidence type="ECO:0000256" key="1">
    <source>
        <dbReference type="ARBA" id="ARBA00005397"/>
    </source>
</evidence>
<organism evidence="4 5">
    <name type="scientific">Melghiribacillus thermohalophilus</name>
    <dbReference type="NCBI Taxonomy" id="1324956"/>
    <lineage>
        <taxon>Bacteria</taxon>
        <taxon>Bacillati</taxon>
        <taxon>Bacillota</taxon>
        <taxon>Bacilli</taxon>
        <taxon>Bacillales</taxon>
        <taxon>Bacillaceae</taxon>
        <taxon>Melghiribacillus</taxon>
    </lineage>
</organism>
<dbReference type="HAMAP" id="MF_01124">
    <property type="entry name" value="MecA"/>
    <property type="match status" value="1"/>
</dbReference>
<comment type="function">
    <text evidence="3">Enables the recognition and targeting of unfolded and aggregated proteins to the ClpC protease or to other proteins involved in proteolysis. Acts negatively in the development of competence by binding ComK and recruiting it to the ClpCP protease. When overexpressed, inhibits sporulation. Also involved in Spx degradation by ClpC.</text>
</comment>
<dbReference type="Proteomes" id="UP000294650">
    <property type="component" value="Unassembled WGS sequence"/>
</dbReference>
<reference evidence="4 5" key="1">
    <citation type="submission" date="2019-03" db="EMBL/GenBank/DDBJ databases">
        <title>Genomic Encyclopedia of Type Strains, Phase IV (KMG-IV): sequencing the most valuable type-strain genomes for metagenomic binning, comparative biology and taxonomic classification.</title>
        <authorList>
            <person name="Goeker M."/>
        </authorList>
    </citation>
    <scope>NUCLEOTIDE SEQUENCE [LARGE SCALE GENOMIC DNA]</scope>
    <source>
        <strain evidence="4 5">DSM 25894</strain>
    </source>
</reference>
<evidence type="ECO:0000256" key="2">
    <source>
        <dbReference type="ARBA" id="ARBA00011738"/>
    </source>
</evidence>
<name>A0A4R3NEG1_9BACI</name>
<dbReference type="OrthoDB" id="2085234at2"/>
<dbReference type="PIRSF" id="PIRSF029008">
    <property type="entry name" value="MecA"/>
    <property type="match status" value="1"/>
</dbReference>
<keyword evidence="3" id="KW-0749">Sporulation</keyword>
<dbReference type="PANTHER" id="PTHR39161">
    <property type="entry name" value="ADAPTER PROTEIN MECA"/>
    <property type="match status" value="1"/>
</dbReference>
<proteinExistence type="inferred from homology"/>